<organism evidence="6 7">
    <name type="scientific">Streptomyces coeruleorubidus</name>
    <dbReference type="NCBI Taxonomy" id="116188"/>
    <lineage>
        <taxon>Bacteria</taxon>
        <taxon>Bacillati</taxon>
        <taxon>Actinomycetota</taxon>
        <taxon>Actinomycetes</taxon>
        <taxon>Kitasatosporales</taxon>
        <taxon>Streptomycetaceae</taxon>
        <taxon>Streptomyces</taxon>
    </lineage>
</organism>
<dbReference type="GO" id="GO:0016829">
    <property type="term" value="F:lyase activity"/>
    <property type="evidence" value="ECO:0007669"/>
    <property type="project" value="UniProtKB-KW"/>
</dbReference>
<evidence type="ECO:0000313" key="6">
    <source>
        <dbReference type="EMBL" id="WOT40017.1"/>
    </source>
</evidence>
<dbReference type="InterPro" id="IPR005000">
    <property type="entry name" value="Aldolase/citrate-lyase_domain"/>
</dbReference>
<dbReference type="EMBL" id="CP137524">
    <property type="protein sequence ID" value="WOT40017.1"/>
    <property type="molecule type" value="Genomic_DNA"/>
</dbReference>
<dbReference type="Pfam" id="PF03328">
    <property type="entry name" value="HpcH_HpaI"/>
    <property type="match status" value="1"/>
</dbReference>
<reference evidence="6 7" key="1">
    <citation type="journal article" date="2021" name="J. Microbiol. Biotechnol.">
        <title>An Efficient Markerless Deletion System Suitable for the Industrial Strains of Streptomyces.</title>
        <authorList>
            <person name="Dong J."/>
            <person name="Wei J."/>
            <person name="Li H."/>
            <person name="Zhao S."/>
            <person name="Guan W."/>
        </authorList>
    </citation>
    <scope>NUCLEOTIDE SEQUENCE [LARGE SCALE GENOMIC DNA]</scope>
    <source>
        <strain evidence="6 7">CICC 11043</strain>
    </source>
</reference>
<keyword evidence="2" id="KW-0479">Metal-binding</keyword>
<feature type="region of interest" description="Disordered" evidence="4">
    <location>
        <begin position="47"/>
        <end position="131"/>
    </location>
</feature>
<dbReference type="PANTHER" id="PTHR32308">
    <property type="entry name" value="LYASE BETA SUBUNIT, PUTATIVE (AFU_ORTHOLOGUE AFUA_4G13030)-RELATED"/>
    <property type="match status" value="1"/>
</dbReference>
<comment type="cofactor">
    <cofactor evidence="1">
        <name>Mg(2+)</name>
        <dbReference type="ChEBI" id="CHEBI:18420"/>
    </cofactor>
</comment>
<feature type="domain" description="HpcH/HpaI aldolase/citrate lyase" evidence="5">
    <location>
        <begin position="132"/>
        <end position="358"/>
    </location>
</feature>
<keyword evidence="6" id="KW-0456">Lyase</keyword>
<evidence type="ECO:0000256" key="4">
    <source>
        <dbReference type="SAM" id="MobiDB-lite"/>
    </source>
</evidence>
<evidence type="ECO:0000256" key="2">
    <source>
        <dbReference type="ARBA" id="ARBA00022723"/>
    </source>
</evidence>
<gene>
    <name evidence="6" type="ORF">R5U08_40515</name>
</gene>
<protein>
    <submittedName>
        <fullName evidence="6">CoA ester lyase</fullName>
    </submittedName>
</protein>
<keyword evidence="3" id="KW-0460">Magnesium</keyword>
<dbReference type="SUPFAM" id="SSF51621">
    <property type="entry name" value="Phosphoenolpyruvate/pyruvate domain"/>
    <property type="match status" value="1"/>
</dbReference>
<keyword evidence="7" id="KW-1185">Reference proteome</keyword>
<dbReference type="PANTHER" id="PTHR32308:SF0">
    <property type="entry name" value="HPCH_HPAI ALDOLASE_CITRATE LYASE DOMAIN-CONTAINING PROTEIN"/>
    <property type="match status" value="1"/>
</dbReference>
<dbReference type="RefSeq" id="WP_317927981.1">
    <property type="nucleotide sequence ID" value="NZ_CP137524.1"/>
</dbReference>
<evidence type="ECO:0000313" key="7">
    <source>
        <dbReference type="Proteomes" id="UP001305002"/>
    </source>
</evidence>
<evidence type="ECO:0000256" key="3">
    <source>
        <dbReference type="ARBA" id="ARBA00022842"/>
    </source>
</evidence>
<dbReference type="Proteomes" id="UP001305002">
    <property type="component" value="Chromosome"/>
</dbReference>
<dbReference type="InterPro" id="IPR015813">
    <property type="entry name" value="Pyrv/PenolPyrv_kinase-like_dom"/>
</dbReference>
<accession>A0ABZ0KPN9</accession>
<reference evidence="6 7" key="2">
    <citation type="journal article" date="2024" name="Microb. Biotechnol.">
        <title>The involvement of multiple ABC transporters in daunorubicin efflux in Streptomyces coeruleorubidus.</title>
        <authorList>
            <person name="Dong J."/>
            <person name="Ning J."/>
            <person name="Tian Y."/>
            <person name="Li H."/>
            <person name="Chen H."/>
            <person name="Guan W."/>
        </authorList>
    </citation>
    <scope>NUCLEOTIDE SEQUENCE [LARGE SCALE GENOMIC DNA]</scope>
    <source>
        <strain evidence="6 7">CICC 11043</strain>
    </source>
</reference>
<dbReference type="InterPro" id="IPR040442">
    <property type="entry name" value="Pyrv_kinase-like_dom_sf"/>
</dbReference>
<evidence type="ECO:0000256" key="1">
    <source>
        <dbReference type="ARBA" id="ARBA00001946"/>
    </source>
</evidence>
<feature type="compositionally biased region" description="Polar residues" evidence="4">
    <location>
        <begin position="73"/>
        <end position="84"/>
    </location>
</feature>
<sequence length="421" mass="43852">MRPIAAATARMPGKGEACAPAVGEAGQAAGGVARAPGMGEVRPVGTGVIRAPGMGEVRPVGTGVARAPGTGDARQTASDVTRTPTTDKPRAATTDTPRTPRAHEPRFTGTGTNRPPVTREPHPTTPPRPPLRSLLFVPGHRTDWLPKARAAGADAVVLDLEDAVPAPDKPLARARVAEALAEAAAEPAGGMALFVRVNPLGDWTAAEELRAVVRPGLAGVVLPKVHTAVDVRIADRLIGWCEHERGLPAGTTALVPLLESARALHDAYDIAAAAPRVAYAGALTAPGGDVERAVGYRWSPQGTETLALRSRVLLDVRAAGAPCPVTGLWTDIADLTGLRACAEQNRALGYEGMMAIHPTHVPVINEVFSPTPEQLDHYTRLVAAVESAQRDGIGALTFEGRMVDEAMAETARAVLARHAHG</sequence>
<dbReference type="Gene3D" id="3.20.20.60">
    <property type="entry name" value="Phosphoenolpyruvate-binding domains"/>
    <property type="match status" value="1"/>
</dbReference>
<evidence type="ECO:0000259" key="5">
    <source>
        <dbReference type="Pfam" id="PF03328"/>
    </source>
</evidence>
<proteinExistence type="predicted"/>
<name>A0ABZ0KPN9_STRC4</name>